<feature type="compositionally biased region" description="Basic and acidic residues" evidence="1">
    <location>
        <begin position="14"/>
        <end position="30"/>
    </location>
</feature>
<dbReference type="EMBL" id="JBHRSA010000043">
    <property type="protein sequence ID" value="MFC3040856.1"/>
    <property type="molecule type" value="Genomic_DNA"/>
</dbReference>
<sequence>MLEIRRSIVLSAEARRNRQEGRRIPRRESKSAGGAGNPLEMLEIRRSIVLSPEAPRNQR</sequence>
<evidence type="ECO:0000313" key="2">
    <source>
        <dbReference type="EMBL" id="MFC3040856.1"/>
    </source>
</evidence>
<gene>
    <name evidence="2" type="ORF">ACFOGI_11410</name>
</gene>
<accession>A0ABV7CWK0</accession>
<proteinExistence type="predicted"/>
<evidence type="ECO:0000256" key="1">
    <source>
        <dbReference type="SAM" id="MobiDB-lite"/>
    </source>
</evidence>
<name>A0ABV7CWK0_9BACI</name>
<dbReference type="Proteomes" id="UP001595279">
    <property type="component" value="Unassembled WGS sequence"/>
</dbReference>
<organism evidence="2 3">
    <name type="scientific">Virgibacillus xinjiangensis</name>
    <dbReference type="NCBI Taxonomy" id="393090"/>
    <lineage>
        <taxon>Bacteria</taxon>
        <taxon>Bacillati</taxon>
        <taxon>Bacillota</taxon>
        <taxon>Bacilli</taxon>
        <taxon>Bacillales</taxon>
        <taxon>Bacillaceae</taxon>
        <taxon>Virgibacillus</taxon>
    </lineage>
</organism>
<comment type="caution">
    <text evidence="2">The sequence shown here is derived from an EMBL/GenBank/DDBJ whole genome shotgun (WGS) entry which is preliminary data.</text>
</comment>
<reference evidence="3" key="1">
    <citation type="journal article" date="2019" name="Int. J. Syst. Evol. Microbiol.">
        <title>The Global Catalogue of Microorganisms (GCM) 10K type strain sequencing project: providing services to taxonomists for standard genome sequencing and annotation.</title>
        <authorList>
            <consortium name="The Broad Institute Genomics Platform"/>
            <consortium name="The Broad Institute Genome Sequencing Center for Infectious Disease"/>
            <person name="Wu L."/>
            <person name="Ma J."/>
        </authorList>
    </citation>
    <scope>NUCLEOTIDE SEQUENCE [LARGE SCALE GENOMIC DNA]</scope>
    <source>
        <strain evidence="3">KCTC 13128</strain>
    </source>
</reference>
<dbReference type="RefSeq" id="WP_390272532.1">
    <property type="nucleotide sequence ID" value="NZ_JBHRSA010000043.1"/>
</dbReference>
<feature type="region of interest" description="Disordered" evidence="1">
    <location>
        <begin position="14"/>
        <end position="39"/>
    </location>
</feature>
<evidence type="ECO:0000313" key="3">
    <source>
        <dbReference type="Proteomes" id="UP001595279"/>
    </source>
</evidence>
<protein>
    <submittedName>
        <fullName evidence="2">Uncharacterized protein</fullName>
    </submittedName>
</protein>
<keyword evidence="3" id="KW-1185">Reference proteome</keyword>